<evidence type="ECO:0008006" key="11">
    <source>
        <dbReference type="Google" id="ProtNLM"/>
    </source>
</evidence>
<dbReference type="InterPro" id="IPR017972">
    <property type="entry name" value="Cyt_P450_CS"/>
</dbReference>
<dbReference type="eggNOG" id="KOG0156">
    <property type="taxonomic scope" value="Eukaryota"/>
</dbReference>
<dbReference type="OrthoDB" id="1103324at2759"/>
<dbReference type="SUPFAM" id="SSF48264">
    <property type="entry name" value="Cytochrome P450"/>
    <property type="match status" value="1"/>
</dbReference>
<keyword evidence="5 7" id="KW-0503">Monooxygenase</keyword>
<keyword evidence="2 6" id="KW-0479">Metal-binding</keyword>
<evidence type="ECO:0000256" key="6">
    <source>
        <dbReference type="PIRSR" id="PIRSR602401-1"/>
    </source>
</evidence>
<dbReference type="PROSITE" id="PS00086">
    <property type="entry name" value="CYTOCHROME_P450"/>
    <property type="match status" value="1"/>
</dbReference>
<dbReference type="GO" id="GO:0016705">
    <property type="term" value="F:oxidoreductase activity, acting on paired donors, with incorporation or reduction of molecular oxygen"/>
    <property type="evidence" value="ECO:0007669"/>
    <property type="project" value="InterPro"/>
</dbReference>
<proteinExistence type="inferred from homology"/>
<evidence type="ECO:0000256" key="1">
    <source>
        <dbReference type="ARBA" id="ARBA00010617"/>
    </source>
</evidence>
<dbReference type="GO" id="GO:0005506">
    <property type="term" value="F:iron ion binding"/>
    <property type="evidence" value="ECO:0007669"/>
    <property type="project" value="InterPro"/>
</dbReference>
<keyword evidence="8" id="KW-0472">Membrane</keyword>
<dbReference type="GO" id="GO:0004497">
    <property type="term" value="F:monooxygenase activity"/>
    <property type="evidence" value="ECO:0007669"/>
    <property type="project" value="UniProtKB-KW"/>
</dbReference>
<sequence>MNSSLPSLPLGGIAIVLLVLLFLKFRNVGTRDKDMPPGPKTTLVLGNALEFPTSFPHIKFLEWTRQYGDIFSLKIFDRTIIVVSSATAVKQILDIDGARTGNRPRSKIAHRVTKGWSMFLENMENPVWKRGSQVIRNFLNRGSLEKHLRIQEDEISQCMYNFLEDPKNFYRHVCRSTASAILTNIYGVRVAKYEGSIAETYFQGIKLFSESLDPGTHPPVDLFWPLQYVPKRWAYWKRLADSTRAIRDELYGSLFAQCELAVKQKNFTGCYMDSLISNQAKSGMSRDEIIGIGAVLMDGGVKTTATFTHSLVLALINYPEFQRKAQEEIDTVVGPDRWPRLKDYENVPYIRAIVDEVIRFRTSAPVAIPHVSTEEVRYKGYRIPKDSVIFMNVHGIFHDPDFYDHPEEFRPERFLKTEFGTKPGVDMTGYRNNFTFGAGRRACPGEALARQNMALTIMNFLWAFDFKKDDSGTGGYDLDTYERPGIELAPKEFTCDVLPRSVAKAEMIRNRMANVYGGAQE</sequence>
<dbReference type="InterPro" id="IPR050364">
    <property type="entry name" value="Cytochrome_P450_fung"/>
</dbReference>
<evidence type="ECO:0000256" key="4">
    <source>
        <dbReference type="ARBA" id="ARBA00023004"/>
    </source>
</evidence>
<evidence type="ECO:0000256" key="8">
    <source>
        <dbReference type="SAM" id="Phobius"/>
    </source>
</evidence>
<evidence type="ECO:0000256" key="3">
    <source>
        <dbReference type="ARBA" id="ARBA00023002"/>
    </source>
</evidence>
<name>W6YUL8_COCMI</name>
<dbReference type="PRINTS" id="PR00385">
    <property type="entry name" value="P450"/>
</dbReference>
<feature type="transmembrane region" description="Helical" evidence="8">
    <location>
        <begin position="6"/>
        <end position="25"/>
    </location>
</feature>
<evidence type="ECO:0000256" key="5">
    <source>
        <dbReference type="ARBA" id="ARBA00023033"/>
    </source>
</evidence>
<comment type="similarity">
    <text evidence="1 7">Belongs to the cytochrome P450 family.</text>
</comment>
<keyword evidence="8" id="KW-0812">Transmembrane</keyword>
<dbReference type="Pfam" id="PF00067">
    <property type="entry name" value="p450"/>
    <property type="match status" value="1"/>
</dbReference>
<dbReference type="Gene3D" id="1.10.630.10">
    <property type="entry name" value="Cytochrome P450"/>
    <property type="match status" value="1"/>
</dbReference>
<dbReference type="STRING" id="930090.W6YUL8"/>
<dbReference type="EMBL" id="KI964113">
    <property type="protein sequence ID" value="EUC41238.1"/>
    <property type="molecule type" value="Genomic_DNA"/>
</dbReference>
<evidence type="ECO:0000313" key="9">
    <source>
        <dbReference type="EMBL" id="EUC41238.1"/>
    </source>
</evidence>
<gene>
    <name evidence="9" type="ORF">COCMIDRAFT_40564</name>
</gene>
<dbReference type="HOGENOM" id="CLU_001570_2_1_1"/>
<keyword evidence="8" id="KW-1133">Transmembrane helix</keyword>
<dbReference type="PANTHER" id="PTHR46300:SF2">
    <property type="entry name" value="CYTOCHROME P450 MONOOXYGENASE ALNH-RELATED"/>
    <property type="match status" value="1"/>
</dbReference>
<dbReference type="CDD" id="cd11065">
    <property type="entry name" value="CYP64-like"/>
    <property type="match status" value="1"/>
</dbReference>
<dbReference type="GeneID" id="19123899"/>
<dbReference type="Proteomes" id="UP000054032">
    <property type="component" value="Unassembled WGS sequence"/>
</dbReference>
<evidence type="ECO:0000256" key="2">
    <source>
        <dbReference type="ARBA" id="ARBA00022723"/>
    </source>
</evidence>
<dbReference type="KEGG" id="bor:COCMIDRAFT_40564"/>
<dbReference type="InterPro" id="IPR002401">
    <property type="entry name" value="Cyt_P450_E_grp-I"/>
</dbReference>
<organism evidence="9 10">
    <name type="scientific">Bipolaris oryzae ATCC 44560</name>
    <dbReference type="NCBI Taxonomy" id="930090"/>
    <lineage>
        <taxon>Eukaryota</taxon>
        <taxon>Fungi</taxon>
        <taxon>Dikarya</taxon>
        <taxon>Ascomycota</taxon>
        <taxon>Pezizomycotina</taxon>
        <taxon>Dothideomycetes</taxon>
        <taxon>Pleosporomycetidae</taxon>
        <taxon>Pleosporales</taxon>
        <taxon>Pleosporineae</taxon>
        <taxon>Pleosporaceae</taxon>
        <taxon>Bipolaris</taxon>
    </lineage>
</organism>
<dbReference type="InterPro" id="IPR001128">
    <property type="entry name" value="Cyt_P450"/>
</dbReference>
<dbReference type="RefSeq" id="XP_007692243.1">
    <property type="nucleotide sequence ID" value="XM_007694053.1"/>
</dbReference>
<reference evidence="9 10" key="1">
    <citation type="journal article" date="2013" name="PLoS Genet.">
        <title>Comparative genome structure, secondary metabolite, and effector coding capacity across Cochliobolus pathogens.</title>
        <authorList>
            <person name="Condon B.J."/>
            <person name="Leng Y."/>
            <person name="Wu D."/>
            <person name="Bushley K.E."/>
            <person name="Ohm R.A."/>
            <person name="Otillar R."/>
            <person name="Martin J."/>
            <person name="Schackwitz W."/>
            <person name="Grimwood J."/>
            <person name="MohdZainudin N."/>
            <person name="Xue C."/>
            <person name="Wang R."/>
            <person name="Manning V.A."/>
            <person name="Dhillon B."/>
            <person name="Tu Z.J."/>
            <person name="Steffenson B.J."/>
            <person name="Salamov A."/>
            <person name="Sun H."/>
            <person name="Lowry S."/>
            <person name="LaButti K."/>
            <person name="Han J."/>
            <person name="Copeland A."/>
            <person name="Lindquist E."/>
            <person name="Barry K."/>
            <person name="Schmutz J."/>
            <person name="Baker S.E."/>
            <person name="Ciuffetti L.M."/>
            <person name="Grigoriev I.V."/>
            <person name="Zhong S."/>
            <person name="Turgeon B.G."/>
        </authorList>
    </citation>
    <scope>NUCLEOTIDE SEQUENCE [LARGE SCALE GENOMIC DNA]</scope>
    <source>
        <strain evidence="9 10">ATCC 44560</strain>
    </source>
</reference>
<dbReference type="GO" id="GO:0020037">
    <property type="term" value="F:heme binding"/>
    <property type="evidence" value="ECO:0007669"/>
    <property type="project" value="InterPro"/>
</dbReference>
<dbReference type="PRINTS" id="PR00463">
    <property type="entry name" value="EP450I"/>
</dbReference>
<protein>
    <recommendedName>
        <fullName evidence="11">Cytochrome P450</fullName>
    </recommendedName>
</protein>
<evidence type="ECO:0000256" key="7">
    <source>
        <dbReference type="RuleBase" id="RU000461"/>
    </source>
</evidence>
<dbReference type="InterPro" id="IPR036396">
    <property type="entry name" value="Cyt_P450_sf"/>
</dbReference>
<evidence type="ECO:0000313" key="10">
    <source>
        <dbReference type="Proteomes" id="UP000054032"/>
    </source>
</evidence>
<keyword evidence="6 7" id="KW-0349">Heme</keyword>
<comment type="cofactor">
    <cofactor evidence="6">
        <name>heme</name>
        <dbReference type="ChEBI" id="CHEBI:30413"/>
    </cofactor>
</comment>
<keyword evidence="10" id="KW-1185">Reference proteome</keyword>
<dbReference type="AlphaFoldDB" id="W6YUL8"/>
<keyword evidence="3 7" id="KW-0560">Oxidoreductase</keyword>
<dbReference type="PANTHER" id="PTHR46300">
    <property type="entry name" value="P450, PUTATIVE (EUROFUNG)-RELATED-RELATED"/>
    <property type="match status" value="1"/>
</dbReference>
<feature type="binding site" description="axial binding residue" evidence="6">
    <location>
        <position position="443"/>
    </location>
    <ligand>
        <name>heme</name>
        <dbReference type="ChEBI" id="CHEBI:30413"/>
    </ligand>
    <ligandPart>
        <name>Fe</name>
        <dbReference type="ChEBI" id="CHEBI:18248"/>
    </ligandPart>
</feature>
<accession>W6YUL8</accession>
<keyword evidence="4 6" id="KW-0408">Iron</keyword>